<evidence type="ECO:0000313" key="1">
    <source>
        <dbReference type="EMBL" id="KAH7855609.1"/>
    </source>
</evidence>
<keyword evidence="2" id="KW-1185">Reference proteome</keyword>
<comment type="caution">
    <text evidence="1">The sequence shown here is derived from an EMBL/GenBank/DDBJ whole genome shotgun (WGS) entry which is preliminary data.</text>
</comment>
<accession>A0ACB7YS12</accession>
<dbReference type="EMBL" id="CM037161">
    <property type="protein sequence ID" value="KAH7855609.1"/>
    <property type="molecule type" value="Genomic_DNA"/>
</dbReference>
<reference evidence="1 2" key="1">
    <citation type="journal article" date="2021" name="Hortic Res">
        <title>High-quality reference genome and annotation aids understanding of berry development for evergreen blueberry (Vaccinium darrowii).</title>
        <authorList>
            <person name="Yu J."/>
            <person name="Hulse-Kemp A.M."/>
            <person name="Babiker E."/>
            <person name="Staton M."/>
        </authorList>
    </citation>
    <scope>NUCLEOTIDE SEQUENCE [LARGE SCALE GENOMIC DNA]</scope>
    <source>
        <strain evidence="2">cv. NJ 8807/NJ 8810</strain>
        <tissue evidence="1">Young leaf</tissue>
    </source>
</reference>
<evidence type="ECO:0000313" key="2">
    <source>
        <dbReference type="Proteomes" id="UP000828048"/>
    </source>
</evidence>
<gene>
    <name evidence="1" type="ORF">Vadar_026738</name>
</gene>
<protein>
    <submittedName>
        <fullName evidence="1">Uncharacterized protein</fullName>
    </submittedName>
</protein>
<dbReference type="Proteomes" id="UP000828048">
    <property type="component" value="Chromosome 11"/>
</dbReference>
<name>A0ACB7YS12_9ERIC</name>
<organism evidence="1 2">
    <name type="scientific">Vaccinium darrowii</name>
    <dbReference type="NCBI Taxonomy" id="229202"/>
    <lineage>
        <taxon>Eukaryota</taxon>
        <taxon>Viridiplantae</taxon>
        <taxon>Streptophyta</taxon>
        <taxon>Embryophyta</taxon>
        <taxon>Tracheophyta</taxon>
        <taxon>Spermatophyta</taxon>
        <taxon>Magnoliopsida</taxon>
        <taxon>eudicotyledons</taxon>
        <taxon>Gunneridae</taxon>
        <taxon>Pentapetalae</taxon>
        <taxon>asterids</taxon>
        <taxon>Ericales</taxon>
        <taxon>Ericaceae</taxon>
        <taxon>Vaccinioideae</taxon>
        <taxon>Vaccinieae</taxon>
        <taxon>Vaccinium</taxon>
    </lineage>
</organism>
<sequence>MMLGWSLESECRFSRVVPNITNFVGNVKFLPQIFLFLPKIFNFEAEIRFFEEEAGAADSELVKGGTVAWRGEGGGGGGEEIGDDGGDGVGALGYTT</sequence>
<proteinExistence type="predicted"/>